<evidence type="ECO:0000313" key="3">
    <source>
        <dbReference type="Proteomes" id="UP000050525"/>
    </source>
</evidence>
<feature type="compositionally biased region" description="Basic and acidic residues" evidence="1">
    <location>
        <begin position="53"/>
        <end position="65"/>
    </location>
</feature>
<comment type="caution">
    <text evidence="2">The sequence shown here is derived from an EMBL/GenBank/DDBJ whole genome shotgun (WGS) entry which is preliminary data.</text>
</comment>
<feature type="region of interest" description="Disordered" evidence="1">
    <location>
        <begin position="29"/>
        <end position="79"/>
    </location>
</feature>
<gene>
    <name evidence="2" type="ORF">Y1Q_0016667</name>
</gene>
<dbReference type="Proteomes" id="UP000050525">
    <property type="component" value="Unassembled WGS sequence"/>
</dbReference>
<protein>
    <submittedName>
        <fullName evidence="2">Uncharacterized protein</fullName>
    </submittedName>
</protein>
<evidence type="ECO:0000256" key="1">
    <source>
        <dbReference type="SAM" id="MobiDB-lite"/>
    </source>
</evidence>
<proteinExistence type="predicted"/>
<name>A0A151P1E9_ALLMI</name>
<dbReference type="EMBL" id="AKHW03001328">
    <property type="protein sequence ID" value="KYO42901.1"/>
    <property type="molecule type" value="Genomic_DNA"/>
</dbReference>
<feature type="compositionally biased region" description="Polar residues" evidence="1">
    <location>
        <begin position="66"/>
        <end position="79"/>
    </location>
</feature>
<dbReference type="AlphaFoldDB" id="A0A151P1E9"/>
<evidence type="ECO:0000313" key="2">
    <source>
        <dbReference type="EMBL" id="KYO42901.1"/>
    </source>
</evidence>
<reference evidence="2 3" key="1">
    <citation type="journal article" date="2012" name="Genome Biol.">
        <title>Sequencing three crocodilian genomes to illuminate the evolution of archosaurs and amniotes.</title>
        <authorList>
            <person name="St John J.A."/>
            <person name="Braun E.L."/>
            <person name="Isberg S.R."/>
            <person name="Miles L.G."/>
            <person name="Chong A.Y."/>
            <person name="Gongora J."/>
            <person name="Dalzell P."/>
            <person name="Moran C."/>
            <person name="Bed'hom B."/>
            <person name="Abzhanov A."/>
            <person name="Burgess S.C."/>
            <person name="Cooksey A.M."/>
            <person name="Castoe T.A."/>
            <person name="Crawford N.G."/>
            <person name="Densmore L.D."/>
            <person name="Drew J.C."/>
            <person name="Edwards S.V."/>
            <person name="Faircloth B.C."/>
            <person name="Fujita M.K."/>
            <person name="Greenwold M.J."/>
            <person name="Hoffmann F.G."/>
            <person name="Howard J.M."/>
            <person name="Iguchi T."/>
            <person name="Janes D.E."/>
            <person name="Khan S.Y."/>
            <person name="Kohno S."/>
            <person name="de Koning A.J."/>
            <person name="Lance S.L."/>
            <person name="McCarthy F.M."/>
            <person name="McCormack J.E."/>
            <person name="Merchant M.E."/>
            <person name="Peterson D.G."/>
            <person name="Pollock D.D."/>
            <person name="Pourmand N."/>
            <person name="Raney B.J."/>
            <person name="Roessler K.A."/>
            <person name="Sanford J.R."/>
            <person name="Sawyer R.H."/>
            <person name="Schmidt C.J."/>
            <person name="Triplett E.W."/>
            <person name="Tuberville T.D."/>
            <person name="Venegas-Anaya M."/>
            <person name="Howard J.T."/>
            <person name="Jarvis E.D."/>
            <person name="Guillette L.J.Jr."/>
            <person name="Glenn T.C."/>
            <person name="Green R.E."/>
            <person name="Ray D.A."/>
        </authorList>
    </citation>
    <scope>NUCLEOTIDE SEQUENCE [LARGE SCALE GENOMIC DNA]</scope>
    <source>
        <strain evidence="2">KSC_2009_1</strain>
    </source>
</reference>
<keyword evidence="3" id="KW-1185">Reference proteome</keyword>
<sequence>MDQRITNWLNISKKLQALEIFELLSQQKQGGVTMKPAVDRKSKALPNAEEDRDILQEGQDDHENGNDSNGLKRTMQTEA</sequence>
<organism evidence="2 3">
    <name type="scientific">Alligator mississippiensis</name>
    <name type="common">American alligator</name>
    <dbReference type="NCBI Taxonomy" id="8496"/>
    <lineage>
        <taxon>Eukaryota</taxon>
        <taxon>Metazoa</taxon>
        <taxon>Chordata</taxon>
        <taxon>Craniata</taxon>
        <taxon>Vertebrata</taxon>
        <taxon>Euteleostomi</taxon>
        <taxon>Archelosauria</taxon>
        <taxon>Archosauria</taxon>
        <taxon>Crocodylia</taxon>
        <taxon>Alligatoridae</taxon>
        <taxon>Alligatorinae</taxon>
        <taxon>Alligator</taxon>
    </lineage>
</organism>
<accession>A0A151P1E9</accession>